<comment type="caution">
    <text evidence="3">The sequence shown here is derived from an EMBL/GenBank/DDBJ whole genome shotgun (WGS) entry which is preliminary data.</text>
</comment>
<feature type="domain" description="DCD" evidence="2">
    <location>
        <begin position="202"/>
        <end position="325"/>
    </location>
</feature>
<name>A0ABD3IC93_9MARC</name>
<keyword evidence="4" id="KW-1185">Reference proteome</keyword>
<feature type="compositionally biased region" description="Basic and acidic residues" evidence="1">
    <location>
        <begin position="545"/>
        <end position="576"/>
    </location>
</feature>
<dbReference type="PANTHER" id="PTHR46444:SF19">
    <property type="entry name" value="OS02G0745600 PROTEIN"/>
    <property type="match status" value="1"/>
</dbReference>
<feature type="region of interest" description="Disordered" evidence="1">
    <location>
        <begin position="531"/>
        <end position="672"/>
    </location>
</feature>
<feature type="compositionally biased region" description="Basic and acidic residues" evidence="1">
    <location>
        <begin position="410"/>
        <end position="428"/>
    </location>
</feature>
<feature type="compositionally biased region" description="Basic and acidic residues" evidence="1">
    <location>
        <begin position="113"/>
        <end position="131"/>
    </location>
</feature>
<feature type="compositionally biased region" description="Polar residues" evidence="1">
    <location>
        <begin position="329"/>
        <end position="341"/>
    </location>
</feature>
<feature type="compositionally biased region" description="Polar residues" evidence="1">
    <location>
        <begin position="962"/>
        <end position="972"/>
    </location>
</feature>
<sequence length="1031" mass="113606">MLVSVKKAAAAVGLVHNSALGRICYQADGMYGGSRSSRGVFDSRERGLTAAHSLGSVSRRQVNAIGTSFDERGSRGKAIFEEDRSGRDGRVLDYPPRSSRGSDHAEASGYGNADRRSSFRDEQGATRMMRSDDSIRGEAHRYGDVAVGRRVERIPYKSEYPDEPRWVRTGGKYGTLPNYDGISGVRSSGSDYVSSVRSGSQDILAGFIYEGSQRTISDWASMRTSFGLTVEDRRLNGHLVHGTKVFLFDVESRELYGVFQCIGDAVPATNLVGHSQVRVRSVKEGLPLLEREFRDIIRENYFSTTRFTIALHQEQVDKLINRFRPVGTSRSAHNLSSSRGSLQDFHGVPHDFTYEKEERKRSQAPETRSFSSQRYPGEDGARFSSRSPLPIRSERSPLPIRSERSPLPIRSERKDFKVEPAEHAHLSHDSPVPSARDNRGLSGSRTAAPDQLDTGKDSYLSDGDWGDEDERDAVYRKRSTVDEVRRGTYSSTTGWKDSHQSRAEGTGVEVYHRFGRGGVKDDSHYSASLRHGRNEIDLNNTPIDVGHERHGEPSSHIRDMDSRIVRRRVLQDDTKRYPSSPPKGRSMASRGSDYAAKAGARDEPEDMSLNSLEDHLRKHRQGQSKLSPVPASSGFPNEKPLRIVTRSRADPKSSTRDKPNHTNQVRRESVPAREVVLGSRDLPTGTSGDAVFRIKANLQVSSARGKTGRVVTLLNSGPPGPRIRHKADDDDDNQSWRETNVDISEGLGQRSVSRKRKLSVFTRLSIPPALPALPSMNRTPVPPVRGRVFGRLGPAMYSSEGGDSLLPDSVFAHKKPRMHPHQNLVWVRKDEGVHETEEAGTDLNPAEDDGHPDESMFENGTGNSELVPGEPQGWSRKKSRILSGSSGDESGKLEAAEPCKSGRRKIVRPPIEGKLDPNHRGVIVRPPIDDGVSGVKETPATPESDKEARSQENEPNVPTVVAQHNSPVQQGSPHEGSPAAMEIEMTSGVTEGRTNHPPELVSAGDGAEVQEIASSSVIEESRNSEAENMVS</sequence>
<dbReference type="EMBL" id="JBJQOH010000001">
    <property type="protein sequence ID" value="KAL3700719.1"/>
    <property type="molecule type" value="Genomic_DNA"/>
</dbReference>
<feature type="compositionally biased region" description="Basic and acidic residues" evidence="1">
    <location>
        <begin position="943"/>
        <end position="952"/>
    </location>
</feature>
<dbReference type="InterPro" id="IPR013989">
    <property type="entry name" value="Dev_and_cell_death_domain"/>
</dbReference>
<feature type="compositionally biased region" description="Polar residues" evidence="1">
    <location>
        <begin position="364"/>
        <end position="374"/>
    </location>
</feature>
<protein>
    <recommendedName>
        <fullName evidence="2">DCD domain-containing protein</fullName>
    </recommendedName>
</protein>
<dbReference type="AlphaFoldDB" id="A0ABD3IC93"/>
<evidence type="ECO:0000256" key="1">
    <source>
        <dbReference type="SAM" id="MobiDB-lite"/>
    </source>
</evidence>
<dbReference type="PANTHER" id="PTHR46444">
    <property type="entry name" value="DCD (DEVELOPMENT AND CELL DEATH) DOMAIN PROTEIN-RELATED"/>
    <property type="match status" value="1"/>
</dbReference>
<reference evidence="3 4" key="1">
    <citation type="submission" date="2024-09" db="EMBL/GenBank/DDBJ databases">
        <title>Chromosome-scale assembly of Riccia sorocarpa.</title>
        <authorList>
            <person name="Paukszto L."/>
        </authorList>
    </citation>
    <scope>NUCLEOTIDE SEQUENCE [LARGE SCALE GENOMIC DNA]</scope>
    <source>
        <strain evidence="3">LP-2024</strain>
        <tissue evidence="3">Aerial parts of the thallus</tissue>
    </source>
</reference>
<feature type="region of interest" description="Disordered" evidence="1">
    <location>
        <begin position="75"/>
        <end position="131"/>
    </location>
</feature>
<proteinExistence type="predicted"/>
<dbReference type="Proteomes" id="UP001633002">
    <property type="component" value="Unassembled WGS sequence"/>
</dbReference>
<feature type="compositionally biased region" description="Basic and acidic residues" evidence="1">
    <location>
        <begin position="353"/>
        <end position="363"/>
    </location>
</feature>
<feature type="region of interest" description="Disordered" evidence="1">
    <location>
        <begin position="833"/>
        <end position="1031"/>
    </location>
</feature>
<feature type="region of interest" description="Disordered" evidence="1">
    <location>
        <begin position="329"/>
        <end position="348"/>
    </location>
</feature>
<feature type="region of interest" description="Disordered" evidence="1">
    <location>
        <begin position="353"/>
        <end position="468"/>
    </location>
</feature>
<dbReference type="PROSITE" id="PS51222">
    <property type="entry name" value="DCD"/>
    <property type="match status" value="1"/>
</dbReference>
<dbReference type="Pfam" id="PF10539">
    <property type="entry name" value="Dev_Cell_Death"/>
    <property type="match status" value="1"/>
</dbReference>
<evidence type="ECO:0000313" key="3">
    <source>
        <dbReference type="EMBL" id="KAL3700719.1"/>
    </source>
</evidence>
<evidence type="ECO:0000259" key="2">
    <source>
        <dbReference type="PROSITE" id="PS51222"/>
    </source>
</evidence>
<gene>
    <name evidence="3" type="ORF">R1sor_018741</name>
</gene>
<dbReference type="SMART" id="SM00767">
    <property type="entry name" value="DCD"/>
    <property type="match status" value="1"/>
</dbReference>
<feature type="compositionally biased region" description="Basic and acidic residues" evidence="1">
    <location>
        <begin position="647"/>
        <end position="671"/>
    </location>
</feature>
<feature type="compositionally biased region" description="Basic and acidic residues" evidence="1">
    <location>
        <begin position="75"/>
        <end position="91"/>
    </location>
</feature>
<evidence type="ECO:0000313" key="4">
    <source>
        <dbReference type="Proteomes" id="UP001633002"/>
    </source>
</evidence>
<organism evidence="3 4">
    <name type="scientific">Riccia sorocarpa</name>
    <dbReference type="NCBI Taxonomy" id="122646"/>
    <lineage>
        <taxon>Eukaryota</taxon>
        <taxon>Viridiplantae</taxon>
        <taxon>Streptophyta</taxon>
        <taxon>Embryophyta</taxon>
        <taxon>Marchantiophyta</taxon>
        <taxon>Marchantiopsida</taxon>
        <taxon>Marchantiidae</taxon>
        <taxon>Marchantiales</taxon>
        <taxon>Ricciaceae</taxon>
        <taxon>Riccia</taxon>
    </lineage>
</organism>
<accession>A0ABD3IC93</accession>
<feature type="region of interest" description="Disordered" evidence="1">
    <location>
        <begin position="710"/>
        <end position="736"/>
    </location>
</feature>